<keyword evidence="3" id="KW-1185">Reference proteome</keyword>
<gene>
    <name evidence="2" type="ORF">C8P63_101124</name>
</gene>
<comment type="caution">
    <text evidence="2">The sequence shown here is derived from an EMBL/GenBank/DDBJ whole genome shotgun (WGS) entry which is preliminary data.</text>
</comment>
<organism evidence="2 3">
    <name type="scientific">Melghirimyces profundicolus</name>
    <dbReference type="NCBI Taxonomy" id="1242148"/>
    <lineage>
        <taxon>Bacteria</taxon>
        <taxon>Bacillati</taxon>
        <taxon>Bacillota</taxon>
        <taxon>Bacilli</taxon>
        <taxon>Bacillales</taxon>
        <taxon>Thermoactinomycetaceae</taxon>
        <taxon>Melghirimyces</taxon>
    </lineage>
</organism>
<dbReference type="EMBL" id="QBKR01000001">
    <property type="protein sequence ID" value="PTX64904.1"/>
    <property type="molecule type" value="Genomic_DNA"/>
</dbReference>
<dbReference type="Pfam" id="PF04854">
    <property type="entry name" value="DUF624"/>
    <property type="match status" value="1"/>
</dbReference>
<proteinExistence type="predicted"/>
<evidence type="ECO:0000256" key="1">
    <source>
        <dbReference type="SAM" id="Phobius"/>
    </source>
</evidence>
<keyword evidence="1" id="KW-0472">Membrane</keyword>
<feature type="transmembrane region" description="Helical" evidence="1">
    <location>
        <begin position="25"/>
        <end position="51"/>
    </location>
</feature>
<feature type="transmembrane region" description="Helical" evidence="1">
    <location>
        <begin position="75"/>
        <end position="94"/>
    </location>
</feature>
<reference evidence="2 3" key="1">
    <citation type="submission" date="2018-04" db="EMBL/GenBank/DDBJ databases">
        <title>Genomic Encyclopedia of Archaeal and Bacterial Type Strains, Phase II (KMG-II): from individual species to whole genera.</title>
        <authorList>
            <person name="Goeker M."/>
        </authorList>
    </citation>
    <scope>NUCLEOTIDE SEQUENCE [LARGE SCALE GENOMIC DNA]</scope>
    <source>
        <strain evidence="2 3">DSM 45787</strain>
    </source>
</reference>
<name>A0A2T6C9B3_9BACL</name>
<evidence type="ECO:0000313" key="3">
    <source>
        <dbReference type="Proteomes" id="UP000244240"/>
    </source>
</evidence>
<dbReference type="RefSeq" id="WP_170109411.1">
    <property type="nucleotide sequence ID" value="NZ_QBKR01000001.1"/>
</dbReference>
<feature type="transmembrane region" description="Helical" evidence="1">
    <location>
        <begin position="145"/>
        <end position="169"/>
    </location>
</feature>
<sequence length="209" mass="23981">MEIQGWAGRLMQVGDWMMRLCYVNLLWFGFTLLGLGALGLFPATGAMYSVIRKWAMGEEGLPVFKIFRETFCRDFWQLNGLMAGFALMGLGLVLDFRLVRMWEVPGWAHLLLFFVLVIYLISLLQLFPLFVHFRMKLPGYFVQSFLITLHFPLISFLLGFTALLCYGLFQLLPGLLPLIGGSLPAYLFHKIAHRMFSTLEKRELSPDQG</sequence>
<dbReference type="AlphaFoldDB" id="A0A2T6C9B3"/>
<protein>
    <submittedName>
        <fullName evidence="2">Putative membrane protein YesL</fullName>
    </submittedName>
</protein>
<accession>A0A2T6C9B3</accession>
<keyword evidence="1" id="KW-1133">Transmembrane helix</keyword>
<feature type="transmembrane region" description="Helical" evidence="1">
    <location>
        <begin position="106"/>
        <end position="133"/>
    </location>
</feature>
<dbReference type="InterPro" id="IPR006938">
    <property type="entry name" value="DUF624"/>
</dbReference>
<keyword evidence="1" id="KW-0812">Transmembrane</keyword>
<dbReference type="Proteomes" id="UP000244240">
    <property type="component" value="Unassembled WGS sequence"/>
</dbReference>
<evidence type="ECO:0000313" key="2">
    <source>
        <dbReference type="EMBL" id="PTX64904.1"/>
    </source>
</evidence>
<feature type="transmembrane region" description="Helical" evidence="1">
    <location>
        <begin position="175"/>
        <end position="192"/>
    </location>
</feature>